<gene>
    <name evidence="2" type="ORF">RHIMIDRAFT_242972</name>
</gene>
<evidence type="ECO:0000256" key="1">
    <source>
        <dbReference type="SAM" id="MobiDB-lite"/>
    </source>
</evidence>
<accession>A0A2G4SEF3</accession>
<keyword evidence="3" id="KW-1185">Reference proteome</keyword>
<protein>
    <submittedName>
        <fullName evidence="2">Uncharacterized protein</fullName>
    </submittedName>
</protein>
<evidence type="ECO:0000313" key="3">
    <source>
        <dbReference type="Proteomes" id="UP000242254"/>
    </source>
</evidence>
<dbReference type="RefSeq" id="XP_023460880.1">
    <property type="nucleotide sequence ID" value="XM_023609875.1"/>
</dbReference>
<feature type="region of interest" description="Disordered" evidence="1">
    <location>
        <begin position="1"/>
        <end position="20"/>
    </location>
</feature>
<organism evidence="2 3">
    <name type="scientific">Rhizopus microsporus ATCC 52813</name>
    <dbReference type="NCBI Taxonomy" id="1340429"/>
    <lineage>
        <taxon>Eukaryota</taxon>
        <taxon>Fungi</taxon>
        <taxon>Fungi incertae sedis</taxon>
        <taxon>Mucoromycota</taxon>
        <taxon>Mucoromycotina</taxon>
        <taxon>Mucoromycetes</taxon>
        <taxon>Mucorales</taxon>
        <taxon>Mucorineae</taxon>
        <taxon>Rhizopodaceae</taxon>
        <taxon>Rhizopus</taxon>
    </lineage>
</organism>
<dbReference type="EMBL" id="KZ303945">
    <property type="protein sequence ID" value="PHZ07172.1"/>
    <property type="molecule type" value="Genomic_DNA"/>
</dbReference>
<evidence type="ECO:0000313" key="2">
    <source>
        <dbReference type="EMBL" id="PHZ07172.1"/>
    </source>
</evidence>
<dbReference type="AlphaFoldDB" id="A0A2G4SEF3"/>
<proteinExistence type="predicted"/>
<sequence>MQKQHDIHYPELSPSPKGAQDRLSKNFHLVYIRTPLPALKPYKVLVLVFMGAQKTTCAFNPPMYINLRLFI</sequence>
<dbReference type="Proteomes" id="UP000242254">
    <property type="component" value="Unassembled WGS sequence"/>
</dbReference>
<dbReference type="GeneID" id="35440865"/>
<name>A0A2G4SEF3_RHIZD</name>
<reference evidence="2 3" key="1">
    <citation type="journal article" date="2016" name="Proc. Natl. Acad. Sci. U.S.A.">
        <title>Lipid metabolic changes in an early divergent fungus govern the establishment of a mutualistic symbiosis with endobacteria.</title>
        <authorList>
            <person name="Lastovetsky O.A."/>
            <person name="Gaspar M.L."/>
            <person name="Mondo S.J."/>
            <person name="LaButti K.M."/>
            <person name="Sandor L."/>
            <person name="Grigoriev I.V."/>
            <person name="Henry S.A."/>
            <person name="Pawlowska T.E."/>
        </authorList>
    </citation>
    <scope>NUCLEOTIDE SEQUENCE [LARGE SCALE GENOMIC DNA]</scope>
    <source>
        <strain evidence="2 3">ATCC 52813</strain>
    </source>
</reference>